<dbReference type="InterPro" id="IPR026669">
    <property type="entry name" value="Arsenite_MeTrfase-like"/>
</dbReference>
<proteinExistence type="predicted"/>
<dbReference type="PANTHER" id="PTHR43675">
    <property type="entry name" value="ARSENITE METHYLTRANSFERASE"/>
    <property type="match status" value="1"/>
</dbReference>
<dbReference type="SUPFAM" id="SSF53335">
    <property type="entry name" value="S-adenosyl-L-methionine-dependent methyltransferases"/>
    <property type="match status" value="1"/>
</dbReference>
<evidence type="ECO:0008006" key="3">
    <source>
        <dbReference type="Google" id="ProtNLM"/>
    </source>
</evidence>
<name>A0ABR2MAF4_9ASPA</name>
<protein>
    <recommendedName>
        <fullName evidence="3">Amine oxidase domain-containing protein</fullName>
    </recommendedName>
</protein>
<dbReference type="Gene3D" id="1.10.405.20">
    <property type="match status" value="1"/>
</dbReference>
<dbReference type="PRINTS" id="PR00419">
    <property type="entry name" value="ADXRDTASE"/>
</dbReference>
<dbReference type="PANTHER" id="PTHR43675:SF30">
    <property type="entry name" value="CYCLOPROPANE-FATTY-ACYL-PHOSPHOLIPID SYNTHASE"/>
    <property type="match status" value="1"/>
</dbReference>
<dbReference type="Pfam" id="PF13450">
    <property type="entry name" value="NAD_binding_8"/>
    <property type="match status" value="1"/>
</dbReference>
<dbReference type="InterPro" id="IPR029063">
    <property type="entry name" value="SAM-dependent_MTases_sf"/>
</dbReference>
<keyword evidence="2" id="KW-1185">Reference proteome</keyword>
<evidence type="ECO:0000313" key="2">
    <source>
        <dbReference type="Proteomes" id="UP001412067"/>
    </source>
</evidence>
<organism evidence="1 2">
    <name type="scientific">Platanthera guangdongensis</name>
    <dbReference type="NCBI Taxonomy" id="2320717"/>
    <lineage>
        <taxon>Eukaryota</taxon>
        <taxon>Viridiplantae</taxon>
        <taxon>Streptophyta</taxon>
        <taxon>Embryophyta</taxon>
        <taxon>Tracheophyta</taxon>
        <taxon>Spermatophyta</taxon>
        <taxon>Magnoliopsida</taxon>
        <taxon>Liliopsida</taxon>
        <taxon>Asparagales</taxon>
        <taxon>Orchidaceae</taxon>
        <taxon>Orchidoideae</taxon>
        <taxon>Orchideae</taxon>
        <taxon>Orchidinae</taxon>
        <taxon>Platanthera</taxon>
    </lineage>
</organism>
<dbReference type="Gene3D" id="3.30.70.1990">
    <property type="match status" value="1"/>
</dbReference>
<dbReference type="Gene3D" id="3.50.50.60">
    <property type="entry name" value="FAD/NAD(P)-binding domain"/>
    <property type="match status" value="1"/>
</dbReference>
<accession>A0ABR2MAF4</accession>
<comment type="caution">
    <text evidence="1">The sequence shown here is derived from an EMBL/GenBank/DDBJ whole genome shotgun (WGS) entry which is preliminary data.</text>
</comment>
<dbReference type="Pfam" id="PF02353">
    <property type="entry name" value="CMAS"/>
    <property type="match status" value="1"/>
</dbReference>
<dbReference type="Proteomes" id="UP001412067">
    <property type="component" value="Unassembled WGS sequence"/>
</dbReference>
<reference evidence="1 2" key="1">
    <citation type="journal article" date="2022" name="Nat. Plants">
        <title>Genomes of leafy and leafless Platanthera orchids illuminate the evolution of mycoheterotrophy.</title>
        <authorList>
            <person name="Li M.H."/>
            <person name="Liu K.W."/>
            <person name="Li Z."/>
            <person name="Lu H.C."/>
            <person name="Ye Q.L."/>
            <person name="Zhang D."/>
            <person name="Wang J.Y."/>
            <person name="Li Y.F."/>
            <person name="Zhong Z.M."/>
            <person name="Liu X."/>
            <person name="Yu X."/>
            <person name="Liu D.K."/>
            <person name="Tu X.D."/>
            <person name="Liu B."/>
            <person name="Hao Y."/>
            <person name="Liao X.Y."/>
            <person name="Jiang Y.T."/>
            <person name="Sun W.H."/>
            <person name="Chen J."/>
            <person name="Chen Y.Q."/>
            <person name="Ai Y."/>
            <person name="Zhai J.W."/>
            <person name="Wu S.S."/>
            <person name="Zhou Z."/>
            <person name="Hsiao Y.Y."/>
            <person name="Wu W.L."/>
            <person name="Chen Y.Y."/>
            <person name="Lin Y.F."/>
            <person name="Hsu J.L."/>
            <person name="Li C.Y."/>
            <person name="Wang Z.W."/>
            <person name="Zhao X."/>
            <person name="Zhong W.Y."/>
            <person name="Ma X.K."/>
            <person name="Ma L."/>
            <person name="Huang J."/>
            <person name="Chen G.Z."/>
            <person name="Huang M.Z."/>
            <person name="Huang L."/>
            <person name="Peng D.H."/>
            <person name="Luo Y.B."/>
            <person name="Zou S.Q."/>
            <person name="Chen S.P."/>
            <person name="Lan S."/>
            <person name="Tsai W.C."/>
            <person name="Van de Peer Y."/>
            <person name="Liu Z.J."/>
        </authorList>
    </citation>
    <scope>NUCLEOTIDE SEQUENCE [LARGE SCALE GENOMIC DNA]</scope>
    <source>
        <strain evidence="1">Lor288</strain>
    </source>
</reference>
<dbReference type="InterPro" id="IPR036188">
    <property type="entry name" value="FAD/NAD-bd_sf"/>
</dbReference>
<evidence type="ECO:0000313" key="1">
    <source>
        <dbReference type="EMBL" id="KAK8960960.1"/>
    </source>
</evidence>
<dbReference type="Gene3D" id="3.40.50.150">
    <property type="entry name" value="Vaccinia Virus protein VP39"/>
    <property type="match status" value="1"/>
</dbReference>
<dbReference type="CDD" id="cd02440">
    <property type="entry name" value="AdoMet_MTases"/>
    <property type="match status" value="1"/>
</dbReference>
<sequence>MAGGKIRRVAVVGAGITGLAAAYELVKAGLHVTLYEMEDHLGGHQARTVTIDGVDLHLAGVADFNPISCQNMMESFEKLAVEMEIIDMSISVSFQDDKYYEWGSRNGLRSLFAHKGNIMNPYVWYMLKEIFNFKENAFRYLKEHDENLDLDRGETLELFLKFHGYSQLFQTLFLIPICASIWSCSLEGVKNFSAYSILSFFRNNHLLQPNARLQSLTARCLSENYMKKVREELESRCCRIIMGCAVQSVSSNENGCSVITSGALEELYDECIITTSAPDALKILGSQKTYEESRILGSFQYAYRNIYLHCDGSFMPQNQSAWSARNFRGSKINSTCLTYWLNAIQKLGSTGRTFLVTLNPPFVPKNKILEWTTSYPLPSVAASKASLELENIQGRRGIWFCGSYQGYGFQEDGIKVGIVIAQNLLRNGLKLLKNTNHMTPSLMETGARLVVTKFLQDFISIGSLILLEDGGSPAAFGDTNKPNDLKSVIKVHSPLFYWKIAAEADMGLAAAYINGYFSFVNQKEGLLDLFLLLIANRELRNASSINQNKRGWWTPLFLTAGVASAAYFFKHMSMKNTVSQARHNISQHYDVGNDFFSIFLDETMQYSCPIFKNANEDLKDAQLHKIHVLINKANIVTGHEILEIGCGWGSLAIEVVKMTGCKYTGITLSIEQLQFSKRRVEEAGLEDKITLLLCDYRQLSFSRKYDRIISCEMIEAVGHEYMDDYFSCCEKLLAKDGLLIMQFISIPDQQYDKRRRTPGFITEFIFPGGCLPSLNRVTSAMAASSKLCVQQVESIGIHYYQALMIWRTSLMANKDKISALGFDEKFIRTWEYYFVYCAAAFKTRHLGDYQIVFSRPGNVKVFNDPYKGISSAY</sequence>
<dbReference type="SUPFAM" id="SSF51905">
    <property type="entry name" value="FAD/NAD(P)-binding domain"/>
    <property type="match status" value="1"/>
</dbReference>
<dbReference type="EMBL" id="JBBWWR010000010">
    <property type="protein sequence ID" value="KAK8960960.1"/>
    <property type="molecule type" value="Genomic_DNA"/>
</dbReference>
<gene>
    <name evidence="1" type="ORF">KSP40_PGU014589</name>
</gene>